<dbReference type="SUPFAM" id="SSF46689">
    <property type="entry name" value="Homeodomain-like"/>
    <property type="match status" value="1"/>
</dbReference>
<proteinExistence type="predicted"/>
<evidence type="ECO:0000313" key="6">
    <source>
        <dbReference type="Proteomes" id="UP000184339"/>
    </source>
</evidence>
<dbReference type="RefSeq" id="WP_084559988.1">
    <property type="nucleotide sequence ID" value="NZ_FRCX01000002.1"/>
</dbReference>
<accession>A0A1M7KH36</accession>
<evidence type="ECO:0000256" key="2">
    <source>
        <dbReference type="ARBA" id="ARBA00023125"/>
    </source>
</evidence>
<dbReference type="Proteomes" id="UP000184339">
    <property type="component" value="Unassembled WGS sequence"/>
</dbReference>
<evidence type="ECO:0000256" key="1">
    <source>
        <dbReference type="ARBA" id="ARBA00023015"/>
    </source>
</evidence>
<dbReference type="InterPro" id="IPR018060">
    <property type="entry name" value="HTH_AraC"/>
</dbReference>
<keyword evidence="3" id="KW-0804">Transcription</keyword>
<dbReference type="GO" id="GO:0003700">
    <property type="term" value="F:DNA-binding transcription factor activity"/>
    <property type="evidence" value="ECO:0007669"/>
    <property type="project" value="InterPro"/>
</dbReference>
<evidence type="ECO:0000313" key="5">
    <source>
        <dbReference type="EMBL" id="SHM64655.1"/>
    </source>
</evidence>
<sequence length="353" mass="38506">MLAIASIAGLTMMASFLTIQAMSYTAAIPAAYVRLLSDYLVTRGETALVGTPQSGCTAAQWRAMLENAAERLDDPALGLRVGAGITPAHLGPLGYVLLASSSVLPALERYIRYQRLVHDVSPVRYALGSDGLVLEWGAASREVGLLVNQCGMAAMVQFVRDITGVPTLAPLAVHFVEPSPADVTPYAQLFRCQVLFNAAATRIDFPAGLTGQPLRQPDPALVTLLERQVQELLAALPDEQDLASQLQRQIAAALVQGEPLLDTVAAAMHISGRTLRRKLEQGGWTFQQLLDDVRLKMAQEYLRDTRLTLPEIALLLGYSEQSAFNRAFMRWTGETPRARRLKMLVGLAETERR</sequence>
<dbReference type="OrthoDB" id="6506763at2"/>
<evidence type="ECO:0000259" key="4">
    <source>
        <dbReference type="PROSITE" id="PS01124"/>
    </source>
</evidence>
<dbReference type="InterPro" id="IPR009057">
    <property type="entry name" value="Homeodomain-like_sf"/>
</dbReference>
<evidence type="ECO:0000256" key="3">
    <source>
        <dbReference type="ARBA" id="ARBA00023163"/>
    </source>
</evidence>
<dbReference type="STRING" id="551987.SAMN05192549_102106"/>
<dbReference type="GO" id="GO:0000976">
    <property type="term" value="F:transcription cis-regulatory region binding"/>
    <property type="evidence" value="ECO:0007669"/>
    <property type="project" value="TreeGrafter"/>
</dbReference>
<name>A0A1M7KH36_9BURK</name>
<dbReference type="GO" id="GO:0005829">
    <property type="term" value="C:cytosol"/>
    <property type="evidence" value="ECO:0007669"/>
    <property type="project" value="TreeGrafter"/>
</dbReference>
<dbReference type="Pfam" id="PF12625">
    <property type="entry name" value="Arabinose_bd"/>
    <property type="match status" value="1"/>
</dbReference>
<dbReference type="PANTHER" id="PTHR47894:SF1">
    <property type="entry name" value="HTH-TYPE TRANSCRIPTIONAL REGULATOR VQSM"/>
    <property type="match status" value="1"/>
</dbReference>
<dbReference type="Pfam" id="PF12833">
    <property type="entry name" value="HTH_18"/>
    <property type="match status" value="1"/>
</dbReference>
<dbReference type="AlphaFoldDB" id="A0A1M7KH36"/>
<keyword evidence="6" id="KW-1185">Reference proteome</keyword>
<dbReference type="PROSITE" id="PS01124">
    <property type="entry name" value="HTH_ARAC_FAMILY_2"/>
    <property type="match status" value="1"/>
</dbReference>
<dbReference type="Gene3D" id="1.10.10.60">
    <property type="entry name" value="Homeodomain-like"/>
    <property type="match status" value="1"/>
</dbReference>
<organism evidence="5 6">
    <name type="scientific">Duganella sacchari</name>
    <dbReference type="NCBI Taxonomy" id="551987"/>
    <lineage>
        <taxon>Bacteria</taxon>
        <taxon>Pseudomonadati</taxon>
        <taxon>Pseudomonadota</taxon>
        <taxon>Betaproteobacteria</taxon>
        <taxon>Burkholderiales</taxon>
        <taxon>Oxalobacteraceae</taxon>
        <taxon>Telluria group</taxon>
        <taxon>Duganella</taxon>
    </lineage>
</organism>
<keyword evidence="1" id="KW-0805">Transcription regulation</keyword>
<dbReference type="EMBL" id="FRCX01000002">
    <property type="protein sequence ID" value="SHM64655.1"/>
    <property type="molecule type" value="Genomic_DNA"/>
</dbReference>
<dbReference type="SMART" id="SM00342">
    <property type="entry name" value="HTH_ARAC"/>
    <property type="match status" value="1"/>
</dbReference>
<feature type="domain" description="HTH araC/xylS-type" evidence="4">
    <location>
        <begin position="244"/>
        <end position="342"/>
    </location>
</feature>
<dbReference type="InterPro" id="IPR032687">
    <property type="entry name" value="AraC-type_N"/>
</dbReference>
<dbReference type="PANTHER" id="PTHR47894">
    <property type="entry name" value="HTH-TYPE TRANSCRIPTIONAL REGULATOR GADX"/>
    <property type="match status" value="1"/>
</dbReference>
<protein>
    <submittedName>
        <fullName evidence="5">AraC-type DNA-binding protein</fullName>
    </submittedName>
</protein>
<reference evidence="6" key="1">
    <citation type="submission" date="2016-11" db="EMBL/GenBank/DDBJ databases">
        <authorList>
            <person name="Varghese N."/>
            <person name="Submissions S."/>
        </authorList>
    </citation>
    <scope>NUCLEOTIDE SEQUENCE [LARGE SCALE GENOMIC DNA]</scope>
    <source>
        <strain evidence="6">Sac-22</strain>
    </source>
</reference>
<gene>
    <name evidence="5" type="ORF">SAMN05192549_102106</name>
</gene>
<keyword evidence="2 5" id="KW-0238">DNA-binding</keyword>